<gene>
    <name evidence="2" type="ORF">FOA19_01655</name>
</gene>
<comment type="caution">
    <text evidence="2">The sequence shown here is derived from an EMBL/GenBank/DDBJ whole genome shotgun (WGS) entry which is preliminary data.</text>
</comment>
<dbReference type="SUPFAM" id="SSF57850">
    <property type="entry name" value="RING/U-box"/>
    <property type="match status" value="1"/>
</dbReference>
<dbReference type="GO" id="GO:0008270">
    <property type="term" value="F:zinc ion binding"/>
    <property type="evidence" value="ECO:0007669"/>
    <property type="project" value="InterPro"/>
</dbReference>
<dbReference type="InterPro" id="IPR013083">
    <property type="entry name" value="Znf_RING/FYVE/PHD"/>
</dbReference>
<dbReference type="AlphaFoldDB" id="A0A5B6TJ77"/>
<dbReference type="OrthoDB" id="120315at2"/>
<sequence length="96" mass="10702">MEPKTCSHLPSPEHLKPAASHVCAQCVAMGSTWVHLRLCQTCGETHCCDSSPNKHATKHYLETKHPVVTSAELSESWAWCFEDQLFMPLLDPVSKV</sequence>
<organism evidence="2 3">
    <name type="scientific">Rufibacter hautae</name>
    <dbReference type="NCBI Taxonomy" id="2595005"/>
    <lineage>
        <taxon>Bacteria</taxon>
        <taxon>Pseudomonadati</taxon>
        <taxon>Bacteroidota</taxon>
        <taxon>Cytophagia</taxon>
        <taxon>Cytophagales</taxon>
        <taxon>Hymenobacteraceae</taxon>
        <taxon>Rufibacter</taxon>
    </lineage>
</organism>
<dbReference type="EMBL" id="VKKY01000001">
    <property type="protein sequence ID" value="KAA3439419.1"/>
    <property type="molecule type" value="Genomic_DNA"/>
</dbReference>
<feature type="domain" description="UBP-type" evidence="1">
    <location>
        <begin position="4"/>
        <end position="96"/>
    </location>
</feature>
<reference evidence="2 3" key="1">
    <citation type="submission" date="2019-07" db="EMBL/GenBank/DDBJ databases">
        <title>Rufibacter sp. nov., isolated from lake sediment.</title>
        <authorList>
            <person name="Qu J.-H."/>
        </authorList>
    </citation>
    <scope>NUCLEOTIDE SEQUENCE [LARGE SCALE GENOMIC DNA]</scope>
    <source>
        <strain evidence="2 3">NBS58-1</strain>
    </source>
</reference>
<dbReference type="InterPro" id="IPR001607">
    <property type="entry name" value="Znf_UBP"/>
</dbReference>
<proteinExistence type="predicted"/>
<dbReference type="Proteomes" id="UP000324133">
    <property type="component" value="Unassembled WGS sequence"/>
</dbReference>
<name>A0A5B6TJ77_9BACT</name>
<evidence type="ECO:0000313" key="3">
    <source>
        <dbReference type="Proteomes" id="UP000324133"/>
    </source>
</evidence>
<evidence type="ECO:0000259" key="1">
    <source>
        <dbReference type="PROSITE" id="PS50271"/>
    </source>
</evidence>
<accession>A0A5B6TJ77</accession>
<dbReference type="Pfam" id="PF02148">
    <property type="entry name" value="zf-UBP"/>
    <property type="match status" value="1"/>
</dbReference>
<protein>
    <submittedName>
        <fullName evidence="2">UBP-type zinc finger domain-containing protein</fullName>
    </submittedName>
</protein>
<dbReference type="PROSITE" id="PS50271">
    <property type="entry name" value="ZF_UBP"/>
    <property type="match status" value="1"/>
</dbReference>
<keyword evidence="3" id="KW-1185">Reference proteome</keyword>
<dbReference type="Gene3D" id="3.30.40.10">
    <property type="entry name" value="Zinc/RING finger domain, C3HC4 (zinc finger)"/>
    <property type="match status" value="1"/>
</dbReference>
<evidence type="ECO:0000313" key="2">
    <source>
        <dbReference type="EMBL" id="KAA3439419.1"/>
    </source>
</evidence>
<dbReference type="RefSeq" id="WP_149089062.1">
    <property type="nucleotide sequence ID" value="NZ_VKKY01000001.1"/>
</dbReference>